<evidence type="ECO:0000313" key="3">
    <source>
        <dbReference type="Proteomes" id="UP001236369"/>
    </source>
</evidence>
<keyword evidence="1" id="KW-0812">Transmembrane</keyword>
<comment type="caution">
    <text evidence="2">The sequence shown here is derived from an EMBL/GenBank/DDBJ whole genome shotgun (WGS) entry which is preliminary data.</text>
</comment>
<evidence type="ECO:0000313" key="2">
    <source>
        <dbReference type="EMBL" id="MDQ0443963.1"/>
    </source>
</evidence>
<keyword evidence="1" id="KW-1133">Transmembrane helix</keyword>
<feature type="transmembrane region" description="Helical" evidence="1">
    <location>
        <begin position="20"/>
        <end position="41"/>
    </location>
</feature>
<accession>A0ABU0HNQ3</accession>
<evidence type="ECO:0000256" key="1">
    <source>
        <dbReference type="SAM" id="Phobius"/>
    </source>
</evidence>
<gene>
    <name evidence="2" type="ORF">QO016_003471</name>
</gene>
<keyword evidence="1" id="KW-0472">Membrane</keyword>
<protein>
    <recommendedName>
        <fullName evidence="4">SGNH/GDSL hydrolase family protein</fullName>
    </recommendedName>
</protein>
<dbReference type="EMBL" id="JAUSVV010000009">
    <property type="protein sequence ID" value="MDQ0443963.1"/>
    <property type="molecule type" value="Genomic_DNA"/>
</dbReference>
<evidence type="ECO:0008006" key="4">
    <source>
        <dbReference type="Google" id="ProtNLM"/>
    </source>
</evidence>
<sequence>MSLSITSADAWRRFARDTIVAGTMAGLAIIAFIAFADPYGLRASPGHPPGPIIDANQRLSYPAIARGGAFDAAVFGTSTARLLDPTALDAAFGANFANLAVNAATPDEQLRLASLFLARRPIRAVLFALDAPWCAANPAPRTEHAFPDWLYEPGTPWGVFRQANTRGLIAAVNAVRMRFGQGRPRIRQDGYAVFTPPEASYDLTRARAHIAAGSGDPNASADPPNAPFPALDRLEAALASLPPGTLKLIAFMPVHARAQGQPGTATGLREAACKAKAAAIGAARKALVVDFRRASPVTTADTNYWDALHYRLPIAARIVAGLKAAAITGADDSDGFYRVLAR</sequence>
<proteinExistence type="predicted"/>
<name>A0ABU0HNQ3_9HYPH</name>
<reference evidence="2 3" key="1">
    <citation type="submission" date="2023-07" db="EMBL/GenBank/DDBJ databases">
        <title>Genomic Encyclopedia of Type Strains, Phase IV (KMG-IV): sequencing the most valuable type-strain genomes for metagenomic binning, comparative biology and taxonomic classification.</title>
        <authorList>
            <person name="Goeker M."/>
        </authorList>
    </citation>
    <scope>NUCLEOTIDE SEQUENCE [LARGE SCALE GENOMIC DNA]</scope>
    <source>
        <strain evidence="2 3">DSM 19562</strain>
    </source>
</reference>
<organism evidence="2 3">
    <name type="scientific">Methylobacterium persicinum</name>
    <dbReference type="NCBI Taxonomy" id="374426"/>
    <lineage>
        <taxon>Bacteria</taxon>
        <taxon>Pseudomonadati</taxon>
        <taxon>Pseudomonadota</taxon>
        <taxon>Alphaproteobacteria</taxon>
        <taxon>Hyphomicrobiales</taxon>
        <taxon>Methylobacteriaceae</taxon>
        <taxon>Methylobacterium</taxon>
    </lineage>
</organism>
<keyword evidence="3" id="KW-1185">Reference proteome</keyword>
<dbReference type="Proteomes" id="UP001236369">
    <property type="component" value="Unassembled WGS sequence"/>
</dbReference>